<name>A0A523UTC3_UNCT6</name>
<dbReference type="InterPro" id="IPR022742">
    <property type="entry name" value="Hydrolase_4"/>
</dbReference>
<keyword evidence="1" id="KW-0812">Transmembrane</keyword>
<evidence type="ECO:0000313" key="3">
    <source>
        <dbReference type="EMBL" id="TET45639.1"/>
    </source>
</evidence>
<dbReference type="SUPFAM" id="SSF53474">
    <property type="entry name" value="alpha/beta-Hydrolases"/>
    <property type="match status" value="1"/>
</dbReference>
<reference evidence="3 4" key="1">
    <citation type="submission" date="2019-03" db="EMBL/GenBank/DDBJ databases">
        <title>Metabolic potential of uncultured bacteria and archaea associated with petroleum seepage in deep-sea sediments.</title>
        <authorList>
            <person name="Dong X."/>
            <person name="Hubert C."/>
        </authorList>
    </citation>
    <scope>NUCLEOTIDE SEQUENCE [LARGE SCALE GENOMIC DNA]</scope>
    <source>
        <strain evidence="3">E44_bin18</strain>
    </source>
</reference>
<organism evidence="3 4">
    <name type="scientific">candidate division TA06 bacterium</name>
    <dbReference type="NCBI Taxonomy" id="2250710"/>
    <lineage>
        <taxon>Bacteria</taxon>
        <taxon>Bacteria division TA06</taxon>
    </lineage>
</organism>
<dbReference type="PANTHER" id="PTHR12277:SF81">
    <property type="entry name" value="PROTEIN ABHD13"/>
    <property type="match status" value="1"/>
</dbReference>
<dbReference type="EMBL" id="SOJN01000078">
    <property type="protein sequence ID" value="TET45639.1"/>
    <property type="molecule type" value="Genomic_DNA"/>
</dbReference>
<dbReference type="Pfam" id="PF12146">
    <property type="entry name" value="Hydrolase_4"/>
    <property type="match status" value="1"/>
</dbReference>
<evidence type="ECO:0000259" key="2">
    <source>
        <dbReference type="Pfam" id="PF12146"/>
    </source>
</evidence>
<comment type="caution">
    <text evidence="3">The sequence shown here is derived from an EMBL/GenBank/DDBJ whole genome shotgun (WGS) entry which is preliminary data.</text>
</comment>
<dbReference type="GO" id="GO:0016787">
    <property type="term" value="F:hydrolase activity"/>
    <property type="evidence" value="ECO:0007669"/>
    <property type="project" value="UniProtKB-KW"/>
</dbReference>
<evidence type="ECO:0000313" key="4">
    <source>
        <dbReference type="Proteomes" id="UP000315525"/>
    </source>
</evidence>
<accession>A0A523UTC3</accession>
<keyword evidence="1" id="KW-0472">Membrane</keyword>
<dbReference type="InterPro" id="IPR029058">
    <property type="entry name" value="AB_hydrolase_fold"/>
</dbReference>
<feature type="transmembrane region" description="Helical" evidence="1">
    <location>
        <begin position="7"/>
        <end position="27"/>
    </location>
</feature>
<gene>
    <name evidence="3" type="ORF">E3J62_06705</name>
</gene>
<keyword evidence="1" id="KW-1133">Transmembrane helix</keyword>
<protein>
    <submittedName>
        <fullName evidence="3">Alpha/beta hydrolase</fullName>
    </submittedName>
</protein>
<dbReference type="PANTHER" id="PTHR12277">
    <property type="entry name" value="ALPHA/BETA HYDROLASE DOMAIN-CONTAINING PROTEIN"/>
    <property type="match status" value="1"/>
</dbReference>
<dbReference type="AlphaFoldDB" id="A0A523UTC3"/>
<evidence type="ECO:0000256" key="1">
    <source>
        <dbReference type="SAM" id="Phobius"/>
    </source>
</evidence>
<dbReference type="Proteomes" id="UP000315525">
    <property type="component" value="Unassembled WGS sequence"/>
</dbReference>
<proteinExistence type="predicted"/>
<sequence length="277" mass="31680">MRAGRRLVRVLTIVCLIAFLWLALKYFERSQIFYPTRIIGMTPKNIGLGFEDVYFRTDDGLSLNGWFVKADTNKGVVLFCHGNAGNISHRLESIFLFKEMGFDVFIFDYRGYGRSRGWTTEKGVYADALAAYNYLVRVRSIPYDRVVVFGRSLGGNVAIDLVTRVKAACLISESAFASIEDMARAIYGVRPPRWVLSNHFDAQSKISKVKMPKLIIHSRDDELVPFEHGQKIFNSALEPKDFFELTGSHNEYYLGTRSDYAKKMKSFIEQNLYSETP</sequence>
<dbReference type="Gene3D" id="3.40.50.1820">
    <property type="entry name" value="alpha/beta hydrolase"/>
    <property type="match status" value="1"/>
</dbReference>
<feature type="domain" description="Serine aminopeptidase S33" evidence="2">
    <location>
        <begin position="73"/>
        <end position="183"/>
    </location>
</feature>
<keyword evidence="3" id="KW-0378">Hydrolase</keyword>